<dbReference type="AlphaFoldDB" id="A0A813LTV6"/>
<feature type="compositionally biased region" description="Low complexity" evidence="2">
    <location>
        <begin position="18"/>
        <end position="31"/>
    </location>
</feature>
<name>A0A813LTV6_POLGL</name>
<dbReference type="GO" id="GO:0008270">
    <property type="term" value="F:zinc ion binding"/>
    <property type="evidence" value="ECO:0007669"/>
    <property type="project" value="UniProtKB-KW"/>
</dbReference>
<dbReference type="InterPro" id="IPR013087">
    <property type="entry name" value="Znf_C2H2_type"/>
</dbReference>
<feature type="compositionally biased region" description="Low complexity" evidence="2">
    <location>
        <begin position="100"/>
        <end position="116"/>
    </location>
</feature>
<dbReference type="EMBL" id="CAJNNW010037132">
    <property type="protein sequence ID" value="CAE8739646.1"/>
    <property type="molecule type" value="Genomic_DNA"/>
</dbReference>
<keyword evidence="1" id="KW-0863">Zinc-finger</keyword>
<dbReference type="PROSITE" id="PS50157">
    <property type="entry name" value="ZINC_FINGER_C2H2_2"/>
    <property type="match status" value="1"/>
</dbReference>
<feature type="domain" description="C2H2-type" evidence="3">
    <location>
        <begin position="136"/>
        <end position="160"/>
    </location>
</feature>
<proteinExistence type="predicted"/>
<gene>
    <name evidence="4" type="ORF">PGLA2088_LOCUS49705</name>
</gene>
<keyword evidence="1" id="KW-0862">Zinc</keyword>
<feature type="compositionally biased region" description="Low complexity" evidence="2">
    <location>
        <begin position="43"/>
        <end position="65"/>
    </location>
</feature>
<evidence type="ECO:0000313" key="4">
    <source>
        <dbReference type="EMBL" id="CAE8739646.1"/>
    </source>
</evidence>
<feature type="compositionally biased region" description="Polar residues" evidence="2">
    <location>
        <begin position="80"/>
        <end position="98"/>
    </location>
</feature>
<feature type="region of interest" description="Disordered" evidence="2">
    <location>
        <begin position="181"/>
        <end position="227"/>
    </location>
</feature>
<dbReference type="Proteomes" id="UP000626109">
    <property type="component" value="Unassembled WGS sequence"/>
</dbReference>
<sequence length="227" mass="25007">MAAKLPRGRASGAPKIPNSNNKNNNHNNNNNHPADSDPARPEQQQQQQQPPNNKNNSNNNNNSNPVPSEGLAAWPDLQKASKQQSRGTSRLRNQSASRPATGGQQAGGASSRCQSQPRQPATRFMQPRRDPLAILWVCRECQERFNRQDDLMDHQEAEGHWSPILDCGKTFVRKCELQGQSDCLSPTKTQSAPEGAGERAPEPDSAPPECERFNLSPPKCESFNLSP</sequence>
<keyword evidence="1" id="KW-0479">Metal-binding</keyword>
<reference evidence="4" key="1">
    <citation type="submission" date="2021-02" db="EMBL/GenBank/DDBJ databases">
        <authorList>
            <person name="Dougan E. K."/>
            <person name="Rhodes N."/>
            <person name="Thang M."/>
            <person name="Chan C."/>
        </authorList>
    </citation>
    <scope>NUCLEOTIDE SEQUENCE</scope>
</reference>
<feature type="region of interest" description="Disordered" evidence="2">
    <location>
        <begin position="1"/>
        <end position="127"/>
    </location>
</feature>
<evidence type="ECO:0000256" key="2">
    <source>
        <dbReference type="SAM" id="MobiDB-lite"/>
    </source>
</evidence>
<organism evidence="4 5">
    <name type="scientific">Polarella glacialis</name>
    <name type="common">Dinoflagellate</name>
    <dbReference type="NCBI Taxonomy" id="89957"/>
    <lineage>
        <taxon>Eukaryota</taxon>
        <taxon>Sar</taxon>
        <taxon>Alveolata</taxon>
        <taxon>Dinophyceae</taxon>
        <taxon>Suessiales</taxon>
        <taxon>Suessiaceae</taxon>
        <taxon>Polarella</taxon>
    </lineage>
</organism>
<protein>
    <recommendedName>
        <fullName evidence="3">C2H2-type domain-containing protein</fullName>
    </recommendedName>
</protein>
<comment type="caution">
    <text evidence="4">The sequence shown here is derived from an EMBL/GenBank/DDBJ whole genome shotgun (WGS) entry which is preliminary data.</text>
</comment>
<evidence type="ECO:0000256" key="1">
    <source>
        <dbReference type="PROSITE-ProRule" id="PRU00042"/>
    </source>
</evidence>
<evidence type="ECO:0000259" key="3">
    <source>
        <dbReference type="PROSITE" id="PS50157"/>
    </source>
</evidence>
<feature type="compositionally biased region" description="Polar residues" evidence="2">
    <location>
        <begin position="181"/>
        <end position="192"/>
    </location>
</feature>
<evidence type="ECO:0000313" key="5">
    <source>
        <dbReference type="Proteomes" id="UP000626109"/>
    </source>
</evidence>
<dbReference type="PROSITE" id="PS00028">
    <property type="entry name" value="ZINC_FINGER_C2H2_1"/>
    <property type="match status" value="1"/>
</dbReference>
<accession>A0A813LTV6</accession>
<dbReference type="Pfam" id="PF00096">
    <property type="entry name" value="zf-C2H2"/>
    <property type="match status" value="1"/>
</dbReference>